<dbReference type="InterPro" id="IPR027477">
    <property type="entry name" value="Succ_DH/fumarate_Rdtase_cat_sf"/>
</dbReference>
<comment type="cofactor">
    <cofactor evidence="1">
        <name>FMN</name>
        <dbReference type="ChEBI" id="CHEBI:58210"/>
    </cofactor>
</comment>
<dbReference type="PANTHER" id="PTHR43400">
    <property type="entry name" value="FUMARATE REDUCTASE"/>
    <property type="match status" value="1"/>
</dbReference>
<comment type="catalytic activity">
    <reaction evidence="8">
        <text>dihydrourocanate + A = urocanate + AH2</text>
        <dbReference type="Rhea" id="RHEA:36059"/>
        <dbReference type="ChEBI" id="CHEBI:13193"/>
        <dbReference type="ChEBI" id="CHEBI:17499"/>
        <dbReference type="ChEBI" id="CHEBI:27247"/>
        <dbReference type="ChEBI" id="CHEBI:72991"/>
        <dbReference type="EC" id="1.3.99.33"/>
    </reaction>
</comment>
<dbReference type="InterPro" id="IPR050315">
    <property type="entry name" value="FAD-oxidoreductase_2"/>
</dbReference>
<organism evidence="10 11">
    <name type="scientific">Lentilactobacillus parafarraginis DSM 18390 = JCM 14109</name>
    <dbReference type="NCBI Taxonomy" id="1423786"/>
    <lineage>
        <taxon>Bacteria</taxon>
        <taxon>Bacillati</taxon>
        <taxon>Bacillota</taxon>
        <taxon>Bacilli</taxon>
        <taxon>Lactobacillales</taxon>
        <taxon>Lactobacillaceae</taxon>
        <taxon>Lentilactobacillus</taxon>
    </lineage>
</organism>
<evidence type="ECO:0000259" key="9">
    <source>
        <dbReference type="SMART" id="SM00900"/>
    </source>
</evidence>
<dbReference type="InterPro" id="IPR029039">
    <property type="entry name" value="Flavoprotein-like_sf"/>
</dbReference>
<dbReference type="InterPro" id="IPR007329">
    <property type="entry name" value="FMN-bd"/>
</dbReference>
<dbReference type="PATRIC" id="fig|1423786.4.peg.1826"/>
<dbReference type="GO" id="GO:0010181">
    <property type="term" value="F:FMN binding"/>
    <property type="evidence" value="ECO:0007669"/>
    <property type="project" value="InterPro"/>
</dbReference>
<protein>
    <recommendedName>
        <fullName evidence="4">Urocanate reductase</fullName>
        <ecNumber evidence="3">1.3.99.33</ecNumber>
    </recommendedName>
</protein>
<evidence type="ECO:0000256" key="3">
    <source>
        <dbReference type="ARBA" id="ARBA00013137"/>
    </source>
</evidence>
<dbReference type="Gene3D" id="3.90.1010.20">
    <property type="match status" value="1"/>
</dbReference>
<evidence type="ECO:0000256" key="7">
    <source>
        <dbReference type="ARBA" id="ARBA00023002"/>
    </source>
</evidence>
<evidence type="ECO:0000256" key="8">
    <source>
        <dbReference type="ARBA" id="ARBA00049922"/>
    </source>
</evidence>
<dbReference type="Pfam" id="PF00890">
    <property type="entry name" value="FAD_binding_2"/>
    <property type="match status" value="1"/>
</dbReference>
<keyword evidence="7" id="KW-0560">Oxidoreductase</keyword>
<accession>A0A0R1YMF1</accession>
<evidence type="ECO:0000256" key="4">
    <source>
        <dbReference type="ARBA" id="ARBA00015872"/>
    </source>
</evidence>
<dbReference type="PANTHER" id="PTHR43400:SF10">
    <property type="entry name" value="3-OXOSTEROID 1-DEHYDROGENASE"/>
    <property type="match status" value="1"/>
</dbReference>
<dbReference type="Gene3D" id="3.40.50.360">
    <property type="match status" value="1"/>
</dbReference>
<comment type="caution">
    <text evidence="10">The sequence shown here is derived from an EMBL/GenBank/DDBJ whole genome shotgun (WGS) entry which is preliminary data.</text>
</comment>
<dbReference type="PRINTS" id="PR00411">
    <property type="entry name" value="PNDRDTASEI"/>
</dbReference>
<comment type="cofactor">
    <cofactor evidence="2">
        <name>FAD</name>
        <dbReference type="ChEBI" id="CHEBI:57692"/>
    </cofactor>
</comment>
<evidence type="ECO:0000313" key="11">
    <source>
        <dbReference type="Proteomes" id="UP000051010"/>
    </source>
</evidence>
<dbReference type="SMART" id="SM00900">
    <property type="entry name" value="FMN_bind"/>
    <property type="match status" value="1"/>
</dbReference>
<keyword evidence="5" id="KW-0285">Flavoprotein</keyword>
<dbReference type="RefSeq" id="WP_054735268.1">
    <property type="nucleotide sequence ID" value="NZ_AZFZ01000039.1"/>
</dbReference>
<dbReference type="Gene3D" id="3.50.50.60">
    <property type="entry name" value="FAD/NAD(P)-binding domain"/>
    <property type="match status" value="1"/>
</dbReference>
<name>A0A0R1YMF1_9LACO</name>
<evidence type="ECO:0000256" key="5">
    <source>
        <dbReference type="ARBA" id="ARBA00022630"/>
    </source>
</evidence>
<dbReference type="SUPFAM" id="SSF56425">
    <property type="entry name" value="Succinate dehydrogenase/fumarate reductase flavoprotein, catalytic domain"/>
    <property type="match status" value="1"/>
</dbReference>
<dbReference type="GO" id="GO:0016020">
    <property type="term" value="C:membrane"/>
    <property type="evidence" value="ECO:0007669"/>
    <property type="project" value="InterPro"/>
</dbReference>
<dbReference type="EMBL" id="AZFZ01000039">
    <property type="protein sequence ID" value="KRM43061.1"/>
    <property type="molecule type" value="Genomic_DNA"/>
</dbReference>
<dbReference type="GO" id="GO:0008202">
    <property type="term" value="P:steroid metabolic process"/>
    <property type="evidence" value="ECO:0007669"/>
    <property type="project" value="UniProtKB-ARBA"/>
</dbReference>
<dbReference type="SUPFAM" id="SSF51905">
    <property type="entry name" value="FAD/NAD(P)-binding domain"/>
    <property type="match status" value="1"/>
</dbReference>
<dbReference type="Gene3D" id="3.90.700.10">
    <property type="entry name" value="Succinate dehydrogenase/fumarate reductase flavoprotein, catalytic domain"/>
    <property type="match status" value="1"/>
</dbReference>
<dbReference type="EC" id="1.3.99.33" evidence="3"/>
<dbReference type="GO" id="GO:0033765">
    <property type="term" value="F:steroid dehydrogenase activity, acting on the CH-CH group of donors"/>
    <property type="evidence" value="ECO:0007669"/>
    <property type="project" value="UniProtKB-ARBA"/>
</dbReference>
<dbReference type="InterPro" id="IPR003953">
    <property type="entry name" value="FAD-dep_OxRdtase_2_FAD-bd"/>
</dbReference>
<feature type="domain" description="FMN-binding" evidence="9">
    <location>
        <begin position="14"/>
        <end position="88"/>
    </location>
</feature>
<dbReference type="InterPro" id="IPR005025">
    <property type="entry name" value="FMN_Rdtase-like_dom"/>
</dbReference>
<evidence type="ECO:0000313" key="10">
    <source>
        <dbReference type="EMBL" id="KRM43061.1"/>
    </source>
</evidence>
<evidence type="ECO:0000256" key="1">
    <source>
        <dbReference type="ARBA" id="ARBA00001917"/>
    </source>
</evidence>
<reference evidence="10 11" key="1">
    <citation type="journal article" date="2015" name="Genome Announc.">
        <title>Expanding the biotechnology potential of lactobacilli through comparative genomics of 213 strains and associated genera.</title>
        <authorList>
            <person name="Sun Z."/>
            <person name="Harris H.M."/>
            <person name="McCann A."/>
            <person name="Guo C."/>
            <person name="Argimon S."/>
            <person name="Zhang W."/>
            <person name="Yang X."/>
            <person name="Jeffery I.B."/>
            <person name="Cooney J.C."/>
            <person name="Kagawa T.F."/>
            <person name="Liu W."/>
            <person name="Song Y."/>
            <person name="Salvetti E."/>
            <person name="Wrobel A."/>
            <person name="Rasinkangas P."/>
            <person name="Parkhill J."/>
            <person name="Rea M.C."/>
            <person name="O'Sullivan O."/>
            <person name="Ritari J."/>
            <person name="Douillard F.P."/>
            <person name="Paul Ross R."/>
            <person name="Yang R."/>
            <person name="Briner A.E."/>
            <person name="Felis G.E."/>
            <person name="de Vos W.M."/>
            <person name="Barrangou R."/>
            <person name="Klaenhammer T.R."/>
            <person name="Caufield P.W."/>
            <person name="Cui Y."/>
            <person name="Zhang H."/>
            <person name="O'Toole P.W."/>
        </authorList>
    </citation>
    <scope>NUCLEOTIDE SEQUENCE [LARGE SCALE GENOMIC DNA]</scope>
    <source>
        <strain evidence="10 11">DSM 18390</strain>
    </source>
</reference>
<keyword evidence="6" id="KW-0274">FAD</keyword>
<dbReference type="Pfam" id="PF03358">
    <property type="entry name" value="FMN_red"/>
    <property type="match status" value="1"/>
</dbReference>
<dbReference type="AlphaFoldDB" id="A0A0R1YMF1"/>
<gene>
    <name evidence="10" type="ORF">FD47_GL001720</name>
</gene>
<evidence type="ECO:0000256" key="6">
    <source>
        <dbReference type="ARBA" id="ARBA00022827"/>
    </source>
</evidence>
<sequence length="776" mass="85521">MSEKDKQIKGQAMGHNGIISYEVDVNNDKIDDLKILKHSETSGIFNQVIDKLKKNILSQQSFDVDAVSGATVMTQAILDSAKKAVEQEDVHIKPVVSEKKAHQNTNLKTDVVVIGGGEAGLVAACRALTLGQKVILVEKNGYLGGATILNGSNVTGTGSKVSEKIFGRDSEDSPQLLAEDVAKECKYTNYPDLTNLMTQHIGPAIDFISHFAGLDYQKAQTQTPEHSVDRQIELPTASSYEFIKKVSEAFEKKGGKILLGTRVENLIYTGKGAVNGLVAEAEGETVKIKAKSVVLAAGGYGANQKMRSPESKGIDYYGPMTSTGDAYNFNEQLDLKTHDLDWYKIYPHGVEVEPGIAKLTTYASKKATDMGSIYVNSKGKRIVNESDVYAKFRDAILAQPDKISYLLMDERTWKQVYQLLVLHDFTEKEIAQFFADKDHRPVFVKGSLEDVAKSANIDVKNLEATVQNYQRYAKDGVDPEFGRDKEFLHEYEGNTYYLIEQCARFATTLGGYSVDPKNLELVNKSNENVPNYFGAGEVVGGANGHDSMPSMMNTWGISSGYVAGASASQNANRRKATDPEDEKHIVSLVGTNASKSYNRKLLRSMKNLFEPEVDFEICEIKDLPLFNEDLLNDEPLLVKEIAHKIEDADGVVIAVPEYDHAVPAALKSALEWLSCAEHPFKDKPVMIVGTSLGIQGTVRAQMNLRQIMDAPGMDASVMPGNEFMLPQAPRQFDENDQLIDEGSVSFLKQCFDHFLKYIESMTPDEVAEDPLAVANN</sequence>
<dbReference type="PRINTS" id="PR00368">
    <property type="entry name" value="FADPNR"/>
</dbReference>
<dbReference type="SUPFAM" id="SSF52218">
    <property type="entry name" value="Flavoproteins"/>
    <property type="match status" value="1"/>
</dbReference>
<evidence type="ECO:0000256" key="2">
    <source>
        <dbReference type="ARBA" id="ARBA00001974"/>
    </source>
</evidence>
<dbReference type="InterPro" id="IPR036188">
    <property type="entry name" value="FAD/NAD-bd_sf"/>
</dbReference>
<dbReference type="Proteomes" id="UP000051010">
    <property type="component" value="Unassembled WGS sequence"/>
</dbReference>
<proteinExistence type="predicted"/>
<dbReference type="Pfam" id="PF04205">
    <property type="entry name" value="FMN_bind"/>
    <property type="match status" value="1"/>
</dbReference>